<evidence type="ECO:0000313" key="3">
    <source>
        <dbReference type="EMBL" id="CEM04244.1"/>
    </source>
</evidence>
<dbReference type="VEuPathDB" id="CryptoDB:Vbra_8625"/>
<feature type="compositionally biased region" description="Polar residues" evidence="2">
    <location>
        <begin position="739"/>
        <end position="754"/>
    </location>
</feature>
<feature type="compositionally biased region" description="Low complexity" evidence="2">
    <location>
        <begin position="569"/>
        <end position="589"/>
    </location>
</feature>
<feature type="region of interest" description="Disordered" evidence="2">
    <location>
        <begin position="238"/>
        <end position="275"/>
    </location>
</feature>
<feature type="compositionally biased region" description="Low complexity" evidence="2">
    <location>
        <begin position="20"/>
        <end position="30"/>
    </location>
</feature>
<gene>
    <name evidence="3" type="ORF">Vbra_8625</name>
</gene>
<feature type="region of interest" description="Disordered" evidence="2">
    <location>
        <begin position="2224"/>
        <end position="2246"/>
    </location>
</feature>
<dbReference type="GO" id="GO:0051015">
    <property type="term" value="F:actin filament binding"/>
    <property type="evidence" value="ECO:0007669"/>
    <property type="project" value="TreeGrafter"/>
</dbReference>
<protein>
    <submittedName>
        <fullName evidence="3">Uncharacterized protein</fullName>
    </submittedName>
</protein>
<feature type="compositionally biased region" description="Pro residues" evidence="2">
    <location>
        <begin position="1378"/>
        <end position="1388"/>
    </location>
</feature>
<dbReference type="Proteomes" id="UP000041254">
    <property type="component" value="Unassembled WGS sequence"/>
</dbReference>
<feature type="region of interest" description="Disordered" evidence="2">
    <location>
        <begin position="1352"/>
        <end position="1390"/>
    </location>
</feature>
<feature type="region of interest" description="Disordered" evidence="2">
    <location>
        <begin position="1573"/>
        <end position="1612"/>
    </location>
</feature>
<organism evidence="3 4">
    <name type="scientific">Vitrella brassicaformis (strain CCMP3155)</name>
    <dbReference type="NCBI Taxonomy" id="1169540"/>
    <lineage>
        <taxon>Eukaryota</taxon>
        <taxon>Sar</taxon>
        <taxon>Alveolata</taxon>
        <taxon>Colpodellida</taxon>
        <taxon>Vitrellaceae</taxon>
        <taxon>Vitrella</taxon>
    </lineage>
</organism>
<feature type="compositionally biased region" description="Pro residues" evidence="2">
    <location>
        <begin position="817"/>
        <end position="826"/>
    </location>
</feature>
<feature type="compositionally biased region" description="Low complexity" evidence="2">
    <location>
        <begin position="633"/>
        <end position="642"/>
    </location>
</feature>
<evidence type="ECO:0000256" key="1">
    <source>
        <dbReference type="SAM" id="Coils"/>
    </source>
</evidence>
<feature type="region of interest" description="Disordered" evidence="2">
    <location>
        <begin position="1972"/>
        <end position="2000"/>
    </location>
</feature>
<feature type="coiled-coil region" evidence="1">
    <location>
        <begin position="829"/>
        <end position="954"/>
    </location>
</feature>
<accession>A0A0G4EY31</accession>
<feature type="compositionally biased region" description="Basic and acidic residues" evidence="2">
    <location>
        <begin position="238"/>
        <end position="257"/>
    </location>
</feature>
<reference evidence="3 4" key="1">
    <citation type="submission" date="2014-11" db="EMBL/GenBank/DDBJ databases">
        <authorList>
            <person name="Zhu J."/>
            <person name="Qi W."/>
            <person name="Song R."/>
        </authorList>
    </citation>
    <scope>NUCLEOTIDE SEQUENCE [LARGE SCALE GENOMIC DNA]</scope>
</reference>
<evidence type="ECO:0000313" key="4">
    <source>
        <dbReference type="Proteomes" id="UP000041254"/>
    </source>
</evidence>
<sequence length="2727" mass="302659">MEVEEQPVQSSEAAPRPQVATKARPAPAAAGLVDPYHLGLPDLKPLFADRKSRPQVETYSPGSAGKIGSPPSARLSSPRTVRERVVLPEVPSERRPGERPESLKRSVKQRAPPKAVWGEETLQSPMKPSPRKPEDDSQQYSQLLDELTEALYALTLWTDRLGSSGPTGEAYMQKQQQYAAQIDKILGKLQKLSLPKKADMIHKQSVLDALHKFHQRTMEWQKEREDLRERAAFLEQEKEREKDKVRSLIGERDEADRQGSLMDTQQPHPTSGEDFATAMKETGAGEEGKEQLMLQVQYMEKKILKLREKLKRRTREVALLAEPPPPGSDHEHVDLLYASREELVAEVGWLRAELNRIQTDLRITRERLERQKARFESEARSLEDQLRDQSLLVEAQGSIESLKKRLVDAQAQMASLEAEKEAALASVELANKLKANAEERMKEMIFAKENERVEFLADQRVMQNQVDELQRELQLSEKKLEDLNQEIGQAKEQRILDLEKELSATEQALQEKDTALESLKALHDQIEGELQEQLQAARDEAAAAQAAPAPLQIAEEPAVEPQEEEEAAEPQQEQAAEPQQEQAEAPGAIAEEEAKGEAVPAEAEADREAEGEEQPEESAVEGKEEKEAEEVAEAAAEPAAPKAEFKPMETQTSGLAMGEEKEKAALKPMETQTSGTLMDETRREGQVMETQTSGELPSEAPPKGELKPMETQTSGLAMKDEEVEEEGEKEKVELKGMETQTALQEVQPMETQTSGEIVMKGEEEEEEEGKVGAAMETQTSRQWLEAQKTTQTEYNATEMAAQTDVQSGEGSSAVAGMPPPTQPAPPADADALEKEVYELKQALDATSKEKLRLSDEAEALKKTLESAQDVMASRLNELQEALQKAESDTEIRIDEAKRVKEEELQKAQEEHARKIDEMRSSLQAEKKRAVDRETIKLQNQLQQKEDEFENYRAQSVQEVTHLANRSEFLAQELIRAQETSEFLRMQKEFKGSFYITVRKKAYQQAGLIQYLAVSLDINTNRIRVLEETELPEDTMHEEILDTHGRSLKDGSIVWASTTTKGPGARPPPLGKEAQRAEQPMTQGDEDMEDQDLSPHPFSASSVELHRTRDRVQRPQAPSRPLLNEPEEEQPEGAAAEFSQPTIPYPPPPRLDVDDDDDIKKRKAKPFNPNFGDNPLVRVFCEIADDPSAAESIDDLLRKLSNCVAEGGSILDDIGVWGVCILRGTLTAPYQWPAEATELIGRKGRAVSSHYLVLTAYRMIEPFCVKLVGYDNETGGNYLVHVLIDDVRVLVGTKTNLFRDSNMIHELVEVLSESLRVVKKDRIEILCAVENVAAPPTVLNDIDMADEAKDSIDHRNKTRRLVAGTPPITPLFPTRPRRPAPTLPSPSLPPTSAAPDVRVWDDLIVAGGRFFHFWIKRNPLVDGKDASGRVAMVGVTEAASCATARLTVPLAGPRLGNGRALVAPPHNLTLFAESHQFGELLFLLAAEELHSQQAVAVRVAWASLVSAAQAGRVEAITAQREAYAQTVLLTQDFTKVLSHPHPEQRIRLALPPPSNRRDQLLAFLQSELIEDALPAGAAETGPRIAGEEAEETHEEREEAPRVVEEPGEGEDGVLRPVEVVDERERMRLAVEEELTHKALQSREKPLLTVERTYESFPVKPPPTTAAAAAAAAGETKEDETQAAEAAEAPEAKEKAAEEEAIEEVPLPTLCRATVAVYERLRPFIHFIVTATPTHGTSAQRGTYLVDSTRLYHMPSLVSRAMTGKGGGSSHLNLRDAKVRDAVAYELAKGVRLTEGDAGRLVIDLTPESVLSASDGFSRRAMETPARDKGETDPLTAEECHKLMTHEIDEALIVRERTVALHLQQKEIDDGIAPAVSGPLLIALYDEPKAPLAAVCVHNILVVAFSKWEQRYFSLRLNDRSLGSILPSDVHSLLDPAEKPALLERIIQSIEITPLETAGQDIQRALVCRSLPAGAPEPVEPAEAPPEDEKESPFAVTSEAKPADGVSVRRGPLAVGGSPLEAGMASVQGTGWKRLYKTQETLTEGEKGVVMTVDSKREYGIKEWHRLGVYWPTHRYPLQVLMPTKDDMQPQKLYIEYRSVGDNDYYIAMNESSFPHSVTYIVHNYTSKKEARFTLHDEAIYTLVERSLREKVAQIVEQLLRFGTLGENGEFADSIKDMSAGQELYPSDESQRLLSTHVPLITFPFKPRDSTFEVDSEVVFSCSRSVRPNGGLRPPTQRGGGTPPQAKPDGEAKYVLHFSISKKTYCQDFLLAFEVSRTGGSAANGEEDGGGVYFLPLGDKLSSVPLGVYTEIKHVGGLRLAIVVVDDFNPRVLRIAIYEPSHQFAFHCLIHDKHSDQLMQAMKTKEQLEMDEKYPEESLTPKALTSLSSVPFPRAFPPRIQLLRFFQRYFAVKAPFKPSLLKGGDFVRGTPERRPALKDVDTDRLHRGTHRLPSGLSGILTLLRERGADGTFRFKVLFSDPLTNKEMVTHVVNPTLDSVLTTAGLQPSADVKAEDIESKRSELVDVIVSRMRVLPDGRTLEVSGPAHPLPSPRQSLARIEGSQPADAQAVSLPPPPAVPATTQAGVPPAQRARWAALPCDDSCRAAVKEHDVPFDPQHPRIRVEVFEGTFPRDTVMYTFNFRLRISDWRSGQVVWIGDVHETDLHPWLLRSQALHLLNPSRESDLIQCVGLHAFSKQGSDEVSFMPVDFAAYPHFMPDGEPKADDAEEA</sequence>
<feature type="compositionally biased region" description="Acidic residues" evidence="2">
    <location>
        <begin position="557"/>
        <end position="568"/>
    </location>
</feature>
<dbReference type="EMBL" id="CDMY01000348">
    <property type="protein sequence ID" value="CEM04244.1"/>
    <property type="molecule type" value="Genomic_DNA"/>
</dbReference>
<evidence type="ECO:0000256" key="2">
    <source>
        <dbReference type="SAM" id="MobiDB-lite"/>
    </source>
</evidence>
<feature type="region of interest" description="Disordered" evidence="2">
    <location>
        <begin position="1"/>
        <end position="142"/>
    </location>
</feature>
<feature type="compositionally biased region" description="Basic and acidic residues" evidence="2">
    <location>
        <begin position="80"/>
        <end position="104"/>
    </location>
</feature>
<keyword evidence="4" id="KW-1185">Reference proteome</keyword>
<dbReference type="GO" id="GO:0032982">
    <property type="term" value="C:myosin filament"/>
    <property type="evidence" value="ECO:0007669"/>
    <property type="project" value="TreeGrafter"/>
</dbReference>
<feature type="region of interest" description="Disordered" evidence="2">
    <location>
        <begin position="2537"/>
        <end position="2582"/>
    </location>
</feature>
<feature type="compositionally biased region" description="Low complexity" evidence="2">
    <location>
        <begin position="534"/>
        <end position="556"/>
    </location>
</feature>
<dbReference type="STRING" id="1169540.A0A0G4EY31"/>
<dbReference type="GO" id="GO:0000146">
    <property type="term" value="F:microfilament motor activity"/>
    <property type="evidence" value="ECO:0007669"/>
    <property type="project" value="TreeGrafter"/>
</dbReference>
<proteinExistence type="predicted"/>
<dbReference type="PANTHER" id="PTHR45615:SF40">
    <property type="entry name" value="MYOSIN HEAVY CHAIN, NON-MUSCLE"/>
    <property type="match status" value="1"/>
</dbReference>
<dbReference type="GO" id="GO:0016460">
    <property type="term" value="C:myosin II complex"/>
    <property type="evidence" value="ECO:0007669"/>
    <property type="project" value="TreeGrafter"/>
</dbReference>
<feature type="region of interest" description="Disordered" evidence="2">
    <location>
        <begin position="1055"/>
        <end position="1166"/>
    </location>
</feature>
<feature type="region of interest" description="Disordered" evidence="2">
    <location>
        <begin position="534"/>
        <end position="781"/>
    </location>
</feature>
<feature type="compositionally biased region" description="Basic and acidic residues" evidence="2">
    <location>
        <begin position="1103"/>
        <end position="1112"/>
    </location>
</feature>
<keyword evidence="1" id="KW-0175">Coiled coil</keyword>
<dbReference type="PANTHER" id="PTHR45615">
    <property type="entry name" value="MYOSIN HEAVY CHAIN, NON-MUSCLE"/>
    <property type="match status" value="1"/>
</dbReference>
<feature type="region of interest" description="Disordered" evidence="2">
    <location>
        <begin position="801"/>
        <end position="828"/>
    </location>
</feature>
<dbReference type="InParanoid" id="A0A0G4EY31"/>
<feature type="compositionally biased region" description="Acidic residues" evidence="2">
    <location>
        <begin position="603"/>
        <end position="619"/>
    </location>
</feature>
<dbReference type="CDD" id="cd07307">
    <property type="entry name" value="BAR"/>
    <property type="match status" value="1"/>
</dbReference>
<feature type="region of interest" description="Disordered" evidence="2">
    <location>
        <begin position="1653"/>
        <end position="1699"/>
    </location>
</feature>
<feature type="compositionally biased region" description="Basic and acidic residues" evidence="2">
    <location>
        <begin position="1592"/>
        <end position="1603"/>
    </location>
</feature>
<dbReference type="GO" id="GO:0005737">
    <property type="term" value="C:cytoplasm"/>
    <property type="evidence" value="ECO:0007669"/>
    <property type="project" value="TreeGrafter"/>
</dbReference>
<dbReference type="CDD" id="cd06503">
    <property type="entry name" value="ATP-synt_Fo_b"/>
    <property type="match status" value="1"/>
</dbReference>
<name>A0A0G4EY31_VITBC</name>